<protein>
    <submittedName>
        <fullName evidence="1">DUF2225 domain-containing protein</fullName>
    </submittedName>
</protein>
<name>A0A7C8HGU3_9FIRM</name>
<sequence length="271" mass="31553">MNNNFFEGLEALGFSNLNDLKIFEEKQESQDKNMVIKKELTEADCLYDKTYTCPVCSLNFKARTVKSGKARLISTDTDFKPHYSIINPVKYDVILCPYCGYAVLTQFFHSLRATQIEWIRNQISSAFKAKQYPDIYTTEIAIERYKLALLNAIVKKAKVSEKAYICLKIAWLYRGLEDQDNEKRFLEQALKGFLEAFEKERFPVCGMNEHTLRYLMGDLFRRTGDTENALKWLSDVLVSRNAPARLKDRARNLKDLIRASQQKDYKDTEQT</sequence>
<dbReference type="OrthoDB" id="9780343at2"/>
<dbReference type="AlphaFoldDB" id="A0A7C8HGU3"/>
<keyword evidence="2" id="KW-1185">Reference proteome</keyword>
<dbReference type="InterPro" id="IPR011990">
    <property type="entry name" value="TPR-like_helical_dom_sf"/>
</dbReference>
<gene>
    <name evidence="1" type="ORF">GND95_07655</name>
</gene>
<proteinExistence type="predicted"/>
<evidence type="ECO:0000313" key="1">
    <source>
        <dbReference type="EMBL" id="KAE9634534.1"/>
    </source>
</evidence>
<dbReference type="EMBL" id="WSLF01000005">
    <property type="protein sequence ID" value="KAE9634534.1"/>
    <property type="molecule type" value="Genomic_DNA"/>
</dbReference>
<evidence type="ECO:0000313" key="2">
    <source>
        <dbReference type="Proteomes" id="UP000483018"/>
    </source>
</evidence>
<dbReference type="Gene3D" id="1.25.40.10">
    <property type="entry name" value="Tetratricopeptide repeat domain"/>
    <property type="match status" value="1"/>
</dbReference>
<dbReference type="Pfam" id="PF09986">
    <property type="entry name" value="DUF2225"/>
    <property type="match status" value="1"/>
</dbReference>
<accession>A0A7C8HGU3</accession>
<dbReference type="Proteomes" id="UP000483018">
    <property type="component" value="Unassembled WGS sequence"/>
</dbReference>
<dbReference type="RefSeq" id="WP_158740260.1">
    <property type="nucleotide sequence ID" value="NZ_WSLF01000005.1"/>
</dbReference>
<comment type="caution">
    <text evidence="1">The sequence shown here is derived from an EMBL/GenBank/DDBJ whole genome shotgun (WGS) entry which is preliminary data.</text>
</comment>
<reference evidence="1 2" key="1">
    <citation type="submission" date="2019-12" db="EMBL/GenBank/DDBJ databases">
        <title>Defluviitalea raffinosedens, isolated from a biogas fermenter, genome sequencing and characterization.</title>
        <authorList>
            <person name="Rettenmaier R."/>
            <person name="Schneider M."/>
            <person name="Neuhaus K."/>
            <person name="Liebl W."/>
            <person name="Zverlov V."/>
        </authorList>
    </citation>
    <scope>NUCLEOTIDE SEQUENCE [LARGE SCALE GENOMIC DNA]</scope>
    <source>
        <strain evidence="1 2">249c-K6</strain>
    </source>
</reference>
<dbReference type="InterPro" id="IPR018708">
    <property type="entry name" value="DUF2225"/>
</dbReference>
<organism evidence="1 2">
    <name type="scientific">Defluviitalea raffinosedens</name>
    <dbReference type="NCBI Taxonomy" id="1450156"/>
    <lineage>
        <taxon>Bacteria</taxon>
        <taxon>Bacillati</taxon>
        <taxon>Bacillota</taxon>
        <taxon>Clostridia</taxon>
        <taxon>Lachnospirales</taxon>
        <taxon>Defluviitaleaceae</taxon>
        <taxon>Defluviitalea</taxon>
    </lineage>
</organism>